<evidence type="ECO:0000313" key="2">
    <source>
        <dbReference type="EMBL" id="CUH62685.1"/>
    </source>
</evidence>
<sequence length="80" mass="8257">MRHLATAFALFICTAFASGTWADTAAPAGDLIDKLQRAQDHAPIYSASCCKTCRKGKACGNSCISKSKSCHKGGGCACDG</sequence>
<evidence type="ECO:0000256" key="1">
    <source>
        <dbReference type="SAM" id="SignalP"/>
    </source>
</evidence>
<name>A0A0P1F4F7_THAGE</name>
<organism evidence="2 3">
    <name type="scientific">Thalassovita gelatinovora</name>
    <name type="common">Thalassobius gelatinovorus</name>
    <dbReference type="NCBI Taxonomy" id="53501"/>
    <lineage>
        <taxon>Bacteria</taxon>
        <taxon>Pseudomonadati</taxon>
        <taxon>Pseudomonadota</taxon>
        <taxon>Alphaproteobacteria</taxon>
        <taxon>Rhodobacterales</taxon>
        <taxon>Roseobacteraceae</taxon>
        <taxon>Thalassovita</taxon>
    </lineage>
</organism>
<gene>
    <name evidence="2" type="ORF">TG4357_00248</name>
</gene>
<reference evidence="2 3" key="1">
    <citation type="submission" date="2015-09" db="EMBL/GenBank/DDBJ databases">
        <authorList>
            <consortium name="Swine Surveillance"/>
        </authorList>
    </citation>
    <scope>NUCLEOTIDE SEQUENCE [LARGE SCALE GENOMIC DNA]</scope>
    <source>
        <strain evidence="2 3">CECT 4357</strain>
    </source>
</reference>
<keyword evidence="3" id="KW-1185">Reference proteome</keyword>
<dbReference type="AlphaFoldDB" id="A0A0P1F4F7"/>
<dbReference type="EMBL" id="CYSA01000003">
    <property type="protein sequence ID" value="CUH62685.1"/>
    <property type="molecule type" value="Genomic_DNA"/>
</dbReference>
<evidence type="ECO:0000313" key="3">
    <source>
        <dbReference type="Proteomes" id="UP000051587"/>
    </source>
</evidence>
<protein>
    <submittedName>
        <fullName evidence="2">Uncharacterized protein</fullName>
    </submittedName>
</protein>
<feature type="signal peptide" evidence="1">
    <location>
        <begin position="1"/>
        <end position="17"/>
    </location>
</feature>
<feature type="chain" id="PRO_5006062266" evidence="1">
    <location>
        <begin position="18"/>
        <end position="80"/>
    </location>
</feature>
<proteinExistence type="predicted"/>
<accession>A0A0P1F4F7</accession>
<keyword evidence="1" id="KW-0732">Signal</keyword>
<dbReference type="Proteomes" id="UP000051587">
    <property type="component" value="Unassembled WGS sequence"/>
</dbReference>